<keyword evidence="3" id="KW-1185">Reference proteome</keyword>
<sequence length="202" mass="22622">MTGKTHVGIGIISAVILSQYKMVKLTLGGLAICAIASLLPDIDHPKALLNRYILPAKNKTVKTTIYFTLGVFFLLLNFFYLNLKYVETLGIFFILTGFSSHRNGITHSLAGLLCFGLAFGFAAKAYGFKEYIIPFFLGYGLHIIADMFTNRGVPLLYPFKKRKYKMPITFTVGSFWGNLFEGLIILIGLVYLTFKLPEILLK</sequence>
<accession>A0A1H5TAE5</accession>
<dbReference type="InterPro" id="IPR016956">
    <property type="entry name" value="YdjM"/>
</dbReference>
<dbReference type="EMBL" id="FNUK01000005">
    <property type="protein sequence ID" value="SEF59793.1"/>
    <property type="molecule type" value="Genomic_DNA"/>
</dbReference>
<keyword evidence="1" id="KW-0472">Membrane</keyword>
<dbReference type="PIRSF" id="PIRSF030780">
    <property type="entry name" value="Md_memb_hyd_prd"/>
    <property type="match status" value="1"/>
</dbReference>
<dbReference type="Pfam" id="PF04307">
    <property type="entry name" value="YdjM"/>
    <property type="match status" value="1"/>
</dbReference>
<keyword evidence="1" id="KW-0812">Transmembrane</keyword>
<proteinExistence type="predicted"/>
<gene>
    <name evidence="2" type="ORF">SAMN05660865_00580</name>
</gene>
<feature type="transmembrane region" description="Helical" evidence="1">
    <location>
        <begin position="131"/>
        <end position="149"/>
    </location>
</feature>
<dbReference type="InterPro" id="IPR007404">
    <property type="entry name" value="YdjM-like"/>
</dbReference>
<dbReference type="AlphaFoldDB" id="A0A1H5TAE5"/>
<feature type="transmembrane region" description="Helical" evidence="1">
    <location>
        <begin position="64"/>
        <end position="83"/>
    </location>
</feature>
<feature type="transmembrane region" description="Helical" evidence="1">
    <location>
        <begin position="170"/>
        <end position="194"/>
    </location>
</feature>
<evidence type="ECO:0000313" key="2">
    <source>
        <dbReference type="EMBL" id="SEF59793.1"/>
    </source>
</evidence>
<dbReference type="Proteomes" id="UP000242850">
    <property type="component" value="Unassembled WGS sequence"/>
</dbReference>
<feature type="transmembrane region" description="Helical" evidence="1">
    <location>
        <begin position="104"/>
        <end position="125"/>
    </location>
</feature>
<dbReference type="PANTHER" id="PTHR35531:SF1">
    <property type="entry name" value="INNER MEMBRANE PROTEIN YBCI-RELATED"/>
    <property type="match status" value="1"/>
</dbReference>
<organism evidence="2 3">
    <name type="scientific">Caloramator fervidus</name>
    <dbReference type="NCBI Taxonomy" id="29344"/>
    <lineage>
        <taxon>Bacteria</taxon>
        <taxon>Bacillati</taxon>
        <taxon>Bacillota</taxon>
        <taxon>Clostridia</taxon>
        <taxon>Eubacteriales</taxon>
        <taxon>Clostridiaceae</taxon>
        <taxon>Caloramator</taxon>
    </lineage>
</organism>
<evidence type="ECO:0000256" key="1">
    <source>
        <dbReference type="SAM" id="Phobius"/>
    </source>
</evidence>
<keyword evidence="1" id="KW-1133">Transmembrane helix</keyword>
<protein>
    <submittedName>
        <fullName evidence="2">Inner membrane protein</fullName>
    </submittedName>
</protein>
<feature type="transmembrane region" description="Helical" evidence="1">
    <location>
        <begin position="22"/>
        <end position="39"/>
    </location>
</feature>
<dbReference type="PANTHER" id="PTHR35531">
    <property type="entry name" value="INNER MEMBRANE PROTEIN YBCI-RELATED"/>
    <property type="match status" value="1"/>
</dbReference>
<reference evidence="3" key="1">
    <citation type="submission" date="2016-10" db="EMBL/GenBank/DDBJ databases">
        <authorList>
            <person name="Varghese N."/>
            <person name="Submissions S."/>
        </authorList>
    </citation>
    <scope>NUCLEOTIDE SEQUENCE [LARGE SCALE GENOMIC DNA]</scope>
    <source>
        <strain evidence="3">DSM 5463</strain>
    </source>
</reference>
<evidence type="ECO:0000313" key="3">
    <source>
        <dbReference type="Proteomes" id="UP000242850"/>
    </source>
</evidence>
<name>A0A1H5TAE5_9CLOT</name>